<evidence type="ECO:0000259" key="4">
    <source>
        <dbReference type="Pfam" id="PF02357"/>
    </source>
</evidence>
<dbReference type="InterPro" id="IPR006645">
    <property type="entry name" value="NGN-like_dom"/>
</dbReference>
<evidence type="ECO:0000256" key="1">
    <source>
        <dbReference type="ARBA" id="ARBA00022814"/>
    </source>
</evidence>
<dbReference type="CDD" id="cd06091">
    <property type="entry name" value="KOW_NusG"/>
    <property type="match status" value="1"/>
</dbReference>
<reference evidence="5" key="1">
    <citation type="journal article" date="2021" name="PeerJ">
        <title>Extensive microbial diversity within the chicken gut microbiome revealed by metagenomics and culture.</title>
        <authorList>
            <person name="Gilroy R."/>
            <person name="Ravi A."/>
            <person name="Getino M."/>
            <person name="Pursley I."/>
            <person name="Horton D.L."/>
            <person name="Alikhan N.F."/>
            <person name="Baker D."/>
            <person name="Gharbi K."/>
            <person name="Hall N."/>
            <person name="Watson M."/>
            <person name="Adriaenssens E.M."/>
            <person name="Foster-Nyarko E."/>
            <person name="Jarju S."/>
            <person name="Secka A."/>
            <person name="Antonio M."/>
            <person name="Oren A."/>
            <person name="Chaudhuri R.R."/>
            <person name="La Ragione R."/>
            <person name="Hildebrand F."/>
            <person name="Pallen M.J."/>
        </authorList>
    </citation>
    <scope>NUCLEOTIDE SEQUENCE</scope>
    <source>
        <strain evidence="5">ChiGjej2B2-7701</strain>
    </source>
</reference>
<dbReference type="AlphaFoldDB" id="A0A921IR13"/>
<name>A0A921IR13_9ACTN</name>
<organism evidence="5 6">
    <name type="scientific">Collinsella ihumii</name>
    <dbReference type="NCBI Taxonomy" id="1720204"/>
    <lineage>
        <taxon>Bacteria</taxon>
        <taxon>Bacillati</taxon>
        <taxon>Actinomycetota</taxon>
        <taxon>Coriobacteriia</taxon>
        <taxon>Coriobacteriales</taxon>
        <taxon>Coriobacteriaceae</taxon>
        <taxon>Collinsella</taxon>
    </lineage>
</organism>
<gene>
    <name evidence="5" type="primary">loaP</name>
    <name evidence="5" type="ORF">K8U80_02960</name>
</gene>
<dbReference type="PANTHER" id="PTHR30265">
    <property type="entry name" value="RHO-INTERACTING TRANSCRIPTION TERMINATION FACTOR NUSG"/>
    <property type="match status" value="1"/>
</dbReference>
<dbReference type="GO" id="GO:0031564">
    <property type="term" value="P:transcription antitermination"/>
    <property type="evidence" value="ECO:0007669"/>
    <property type="project" value="UniProtKB-KW"/>
</dbReference>
<dbReference type="InterPro" id="IPR008991">
    <property type="entry name" value="Translation_prot_SH3-like_sf"/>
</dbReference>
<dbReference type="EMBL" id="DYVF01000022">
    <property type="protein sequence ID" value="HJG30338.1"/>
    <property type="molecule type" value="Genomic_DNA"/>
</dbReference>
<dbReference type="PANTHER" id="PTHR30265:SF4">
    <property type="entry name" value="KOW MOTIF FAMILY PROTEIN, EXPRESSED"/>
    <property type="match status" value="1"/>
</dbReference>
<dbReference type="SUPFAM" id="SSF50104">
    <property type="entry name" value="Translation proteins SH3-like domain"/>
    <property type="match status" value="1"/>
</dbReference>
<feature type="domain" description="NusG-like N-terminal" evidence="4">
    <location>
        <begin position="11"/>
        <end position="105"/>
    </location>
</feature>
<evidence type="ECO:0000313" key="5">
    <source>
        <dbReference type="EMBL" id="HJG30338.1"/>
    </source>
</evidence>
<accession>A0A921IR13</accession>
<comment type="caution">
    <text evidence="5">The sequence shown here is derived from an EMBL/GenBank/DDBJ whole genome shotgun (WGS) entry which is preliminary data.</text>
</comment>
<dbReference type="GO" id="GO:0006354">
    <property type="term" value="P:DNA-templated transcription elongation"/>
    <property type="evidence" value="ECO:0007669"/>
    <property type="project" value="InterPro"/>
</dbReference>
<evidence type="ECO:0000256" key="3">
    <source>
        <dbReference type="ARBA" id="ARBA00023163"/>
    </source>
</evidence>
<evidence type="ECO:0000256" key="2">
    <source>
        <dbReference type="ARBA" id="ARBA00023015"/>
    </source>
</evidence>
<dbReference type="NCBIfam" id="NF033641">
    <property type="entry name" value="antiterm_LoaP"/>
    <property type="match status" value="1"/>
</dbReference>
<dbReference type="InterPro" id="IPR043425">
    <property type="entry name" value="NusG-like"/>
</dbReference>
<keyword evidence="2" id="KW-0805">Transcription regulation</keyword>
<dbReference type="InterPro" id="IPR014722">
    <property type="entry name" value="Rib_uL2_dom2"/>
</dbReference>
<dbReference type="InterPro" id="IPR036735">
    <property type="entry name" value="NGN_dom_sf"/>
</dbReference>
<dbReference type="Pfam" id="PF02357">
    <property type="entry name" value="NusG"/>
    <property type="match status" value="1"/>
</dbReference>
<keyword evidence="3" id="KW-0804">Transcription</keyword>
<reference evidence="5" key="2">
    <citation type="submission" date="2021-09" db="EMBL/GenBank/DDBJ databases">
        <authorList>
            <person name="Gilroy R."/>
        </authorList>
    </citation>
    <scope>NUCLEOTIDE SEQUENCE</scope>
    <source>
        <strain evidence="5">ChiGjej2B2-7701</strain>
    </source>
</reference>
<dbReference type="InterPro" id="IPR047663">
    <property type="entry name" value="Transcription_antiterm_LoaP"/>
</dbReference>
<sequence length="178" mass="20293">MKSKRCLMGMYVIQTINGQERHVKHLVERMVGAPSVEECFYPTYVVKKSYKREWRMVEKKLTPGYLFVVSQDIEHVAHALHEVPAFTRLLGTNGSFVPLNMDEVAWIDALTKVGHRVIDISQGIIEHDKVIVQSGPLAGLEGMIRKIDRHKRLATLEIHILGRTKSIRVGLEIVKKTL</sequence>
<proteinExistence type="predicted"/>
<dbReference type="SUPFAM" id="SSF82679">
    <property type="entry name" value="N-utilization substance G protein NusG, N-terminal domain"/>
    <property type="match status" value="1"/>
</dbReference>
<protein>
    <submittedName>
        <fullName evidence="5">Antiterminator LoaP</fullName>
    </submittedName>
</protein>
<dbReference type="Proteomes" id="UP000746751">
    <property type="component" value="Unassembled WGS sequence"/>
</dbReference>
<dbReference type="Gene3D" id="3.30.70.940">
    <property type="entry name" value="NusG, N-terminal domain"/>
    <property type="match status" value="1"/>
</dbReference>
<evidence type="ECO:0000313" key="6">
    <source>
        <dbReference type="Proteomes" id="UP000746751"/>
    </source>
</evidence>
<dbReference type="Gene3D" id="2.30.30.30">
    <property type="match status" value="1"/>
</dbReference>
<keyword evidence="1" id="KW-0889">Transcription antitermination</keyword>